<comment type="caution">
    <text evidence="1">The sequence shown here is derived from an EMBL/GenBank/DDBJ whole genome shotgun (WGS) entry which is preliminary data.</text>
</comment>
<keyword evidence="2" id="KW-1185">Reference proteome</keyword>
<evidence type="ECO:0000313" key="2">
    <source>
        <dbReference type="Proteomes" id="UP000733744"/>
    </source>
</evidence>
<reference evidence="1 2" key="1">
    <citation type="journal article" date="2019" name="Antonie Van Leeuwenhoek">
        <title>Description of 'Ca. Methylobacter oryzae' KRF1, a novel species from the environmentally important Methylobacter clade 2.</title>
        <authorList>
            <person name="Khatri K."/>
            <person name="Mohite J.A."/>
            <person name="Pandit P.S."/>
            <person name="Bahulikar R."/>
            <person name="Rahalkar M.C."/>
        </authorList>
    </citation>
    <scope>NUCLEOTIDE SEQUENCE [LARGE SCALE GENOMIC DNA]</scope>
    <source>
        <strain evidence="1 2">KRF1</strain>
    </source>
</reference>
<gene>
    <name evidence="1" type="ORF">EKO24_009830</name>
</gene>
<dbReference type="Proteomes" id="UP000733744">
    <property type="component" value="Unassembled WGS sequence"/>
</dbReference>
<sequence>MPKSEWRNSSAWIRENHGSVFKLVDNIIEIPTGTQPNSLFHGWNTVWPRPKAADKQSYYLEAEVLATDDGMFQMGVNFYKNPTRVPVPDTKIQAAVSKWICADPSNSSRWVTVRTPFPSH</sequence>
<name>A0ABY3CC18_9GAMM</name>
<dbReference type="RefSeq" id="WP_127030163.1">
    <property type="nucleotide sequence ID" value="NZ_RYFG02000089.1"/>
</dbReference>
<organism evidence="1 2">
    <name type="scientific">Candidatus Methylobacter oryzae</name>
    <dbReference type="NCBI Taxonomy" id="2497749"/>
    <lineage>
        <taxon>Bacteria</taxon>
        <taxon>Pseudomonadati</taxon>
        <taxon>Pseudomonadota</taxon>
        <taxon>Gammaproteobacteria</taxon>
        <taxon>Methylococcales</taxon>
        <taxon>Methylococcaceae</taxon>
        <taxon>Methylobacter</taxon>
    </lineage>
</organism>
<proteinExistence type="predicted"/>
<dbReference type="EMBL" id="RYFG02000089">
    <property type="protein sequence ID" value="TRW95543.1"/>
    <property type="molecule type" value="Genomic_DNA"/>
</dbReference>
<protein>
    <submittedName>
        <fullName evidence="1">Uncharacterized protein</fullName>
    </submittedName>
</protein>
<accession>A0ABY3CC18</accession>
<evidence type="ECO:0000313" key="1">
    <source>
        <dbReference type="EMBL" id="TRW95543.1"/>
    </source>
</evidence>